<name>A0A0V0H5B7_SOLCH</name>
<reference evidence="1" key="1">
    <citation type="submission" date="2015-12" db="EMBL/GenBank/DDBJ databases">
        <title>Gene expression during late stages of embryo sac development: a critical building block for successful pollen-pistil interactions.</title>
        <authorList>
            <person name="Liu Y."/>
            <person name="Joly V."/>
            <person name="Sabar M."/>
            <person name="Matton D.P."/>
        </authorList>
    </citation>
    <scope>NUCLEOTIDE SEQUENCE</scope>
</reference>
<organism evidence="1">
    <name type="scientific">Solanum chacoense</name>
    <name type="common">Chaco potato</name>
    <dbReference type="NCBI Taxonomy" id="4108"/>
    <lineage>
        <taxon>Eukaryota</taxon>
        <taxon>Viridiplantae</taxon>
        <taxon>Streptophyta</taxon>
        <taxon>Embryophyta</taxon>
        <taxon>Tracheophyta</taxon>
        <taxon>Spermatophyta</taxon>
        <taxon>Magnoliopsida</taxon>
        <taxon>eudicotyledons</taxon>
        <taxon>Gunneridae</taxon>
        <taxon>Pentapetalae</taxon>
        <taxon>asterids</taxon>
        <taxon>lamiids</taxon>
        <taxon>Solanales</taxon>
        <taxon>Solanaceae</taxon>
        <taxon>Solanoideae</taxon>
        <taxon>Solaneae</taxon>
        <taxon>Solanum</taxon>
    </lineage>
</organism>
<proteinExistence type="predicted"/>
<protein>
    <submittedName>
        <fullName evidence="1">Putative ovule protein</fullName>
    </submittedName>
</protein>
<evidence type="ECO:0000313" key="1">
    <source>
        <dbReference type="EMBL" id="JAP15602.1"/>
    </source>
</evidence>
<accession>A0A0V0H5B7</accession>
<dbReference type="EMBL" id="GEDG01024935">
    <property type="protein sequence ID" value="JAP15602.1"/>
    <property type="molecule type" value="Transcribed_RNA"/>
</dbReference>
<sequence>MNKRTSFIALSGTKNIKRKKTCKKQHSFYIVVPFFNILNLNNMTNQFRNLSISINIRNLKELNQ</sequence>
<dbReference type="AlphaFoldDB" id="A0A0V0H5B7"/>